<organism evidence="5 6">
    <name type="scientific">Rhizobium alvei</name>
    <dbReference type="NCBI Taxonomy" id="1132659"/>
    <lineage>
        <taxon>Bacteria</taxon>
        <taxon>Pseudomonadati</taxon>
        <taxon>Pseudomonadota</taxon>
        <taxon>Alphaproteobacteria</taxon>
        <taxon>Hyphomicrobiales</taxon>
        <taxon>Rhizobiaceae</taxon>
        <taxon>Rhizobium/Agrobacterium group</taxon>
        <taxon>Rhizobium</taxon>
    </lineage>
</organism>
<dbReference type="InterPro" id="IPR036390">
    <property type="entry name" value="WH_DNA-bd_sf"/>
</dbReference>
<keyword evidence="1" id="KW-0805">Transcription regulation</keyword>
<evidence type="ECO:0000256" key="1">
    <source>
        <dbReference type="ARBA" id="ARBA00023015"/>
    </source>
</evidence>
<keyword evidence="3" id="KW-0804">Transcription</keyword>
<dbReference type="PANTHER" id="PTHR33204:SF39">
    <property type="entry name" value="TRANSCRIPTIONAL REGULATORY PROTEIN"/>
    <property type="match status" value="1"/>
</dbReference>
<dbReference type="EMBL" id="JAUOZU010000001">
    <property type="protein sequence ID" value="MDO6962749.1"/>
    <property type="molecule type" value="Genomic_DNA"/>
</dbReference>
<keyword evidence="2" id="KW-0238">DNA-binding</keyword>
<dbReference type="InterPro" id="IPR036388">
    <property type="entry name" value="WH-like_DNA-bd_sf"/>
</dbReference>
<reference evidence="5" key="2">
    <citation type="submission" date="2023-07" db="EMBL/GenBank/DDBJ databases">
        <authorList>
            <person name="Shen H."/>
        </authorList>
    </citation>
    <scope>NUCLEOTIDE SEQUENCE</scope>
    <source>
        <strain evidence="5">TNR-22</strain>
    </source>
</reference>
<proteinExistence type="predicted"/>
<evidence type="ECO:0000313" key="5">
    <source>
        <dbReference type="EMBL" id="MDO6962749.1"/>
    </source>
</evidence>
<dbReference type="InterPro" id="IPR002577">
    <property type="entry name" value="HTH_HxlR"/>
</dbReference>
<comment type="caution">
    <text evidence="5">The sequence shown here is derived from an EMBL/GenBank/DDBJ whole genome shotgun (WGS) entry which is preliminary data.</text>
</comment>
<dbReference type="Pfam" id="PF01638">
    <property type="entry name" value="HxlR"/>
    <property type="match status" value="1"/>
</dbReference>
<accession>A0ABT8YGF4</accession>
<dbReference type="PROSITE" id="PS51118">
    <property type="entry name" value="HTH_HXLR"/>
    <property type="match status" value="1"/>
</dbReference>
<dbReference type="PANTHER" id="PTHR33204">
    <property type="entry name" value="TRANSCRIPTIONAL REGULATOR, MARR FAMILY"/>
    <property type="match status" value="1"/>
</dbReference>
<name>A0ABT8YGF4_9HYPH</name>
<keyword evidence="6" id="KW-1185">Reference proteome</keyword>
<feature type="domain" description="HTH hxlR-type" evidence="4">
    <location>
        <begin position="25"/>
        <end position="124"/>
    </location>
</feature>
<sequence length="135" mass="14990">MLPSSEREDGEGQDAIRRHIGSDNCRLAGSILSRIGDKWSVMVVLILASGPHRFGEIKRAVHGISQRMLTFTLRGLERDGLVTRTVFDSVPPKVVYALSPLGHSLREPVTALGKWAFSHQDEIEDARIRFDRGNG</sequence>
<dbReference type="Gene3D" id="1.10.10.10">
    <property type="entry name" value="Winged helix-like DNA-binding domain superfamily/Winged helix DNA-binding domain"/>
    <property type="match status" value="1"/>
</dbReference>
<evidence type="ECO:0000259" key="4">
    <source>
        <dbReference type="PROSITE" id="PS51118"/>
    </source>
</evidence>
<dbReference type="RefSeq" id="WP_304374626.1">
    <property type="nucleotide sequence ID" value="NZ_JAUOZU010000001.1"/>
</dbReference>
<dbReference type="Proteomes" id="UP001174932">
    <property type="component" value="Unassembled WGS sequence"/>
</dbReference>
<evidence type="ECO:0000313" key="6">
    <source>
        <dbReference type="Proteomes" id="UP001174932"/>
    </source>
</evidence>
<dbReference type="SUPFAM" id="SSF46785">
    <property type="entry name" value="Winged helix' DNA-binding domain"/>
    <property type="match status" value="1"/>
</dbReference>
<protein>
    <submittedName>
        <fullName evidence="5">Helix-turn-helix domain-containing protein</fullName>
    </submittedName>
</protein>
<reference evidence="5" key="1">
    <citation type="journal article" date="2015" name="Int. J. Syst. Evol. Microbiol.">
        <title>Rhizobium alvei sp. nov., isolated from a freshwater river.</title>
        <authorList>
            <person name="Sheu S.Y."/>
            <person name="Huang H.W."/>
            <person name="Young C.C."/>
            <person name="Chen W.M."/>
        </authorList>
    </citation>
    <scope>NUCLEOTIDE SEQUENCE</scope>
    <source>
        <strain evidence="5">TNR-22</strain>
    </source>
</reference>
<evidence type="ECO:0000256" key="2">
    <source>
        <dbReference type="ARBA" id="ARBA00023125"/>
    </source>
</evidence>
<gene>
    <name evidence="5" type="ORF">Q4481_02200</name>
</gene>
<evidence type="ECO:0000256" key="3">
    <source>
        <dbReference type="ARBA" id="ARBA00023163"/>
    </source>
</evidence>